<dbReference type="AlphaFoldDB" id="A0A0C9VLY6"/>
<name>A0A0C9VLY6_SPHS4</name>
<protein>
    <submittedName>
        <fullName evidence="1">Unplaced genomic scaffold SPHSTscaffold_83, whole genome shotgun sequence</fullName>
    </submittedName>
</protein>
<keyword evidence="2" id="KW-1185">Reference proteome</keyword>
<proteinExistence type="predicted"/>
<dbReference type="HOGENOM" id="CLU_1180874_0_0_1"/>
<reference evidence="1 2" key="1">
    <citation type="submission" date="2014-06" db="EMBL/GenBank/DDBJ databases">
        <title>Evolutionary Origins and Diversification of the Mycorrhizal Mutualists.</title>
        <authorList>
            <consortium name="DOE Joint Genome Institute"/>
            <consortium name="Mycorrhizal Genomics Consortium"/>
            <person name="Kohler A."/>
            <person name="Kuo A."/>
            <person name="Nagy L.G."/>
            <person name="Floudas D."/>
            <person name="Copeland A."/>
            <person name="Barry K.W."/>
            <person name="Cichocki N."/>
            <person name="Veneault-Fourrey C."/>
            <person name="LaButti K."/>
            <person name="Lindquist E.A."/>
            <person name="Lipzen A."/>
            <person name="Lundell T."/>
            <person name="Morin E."/>
            <person name="Murat C."/>
            <person name="Riley R."/>
            <person name="Ohm R."/>
            <person name="Sun H."/>
            <person name="Tunlid A."/>
            <person name="Henrissat B."/>
            <person name="Grigoriev I.V."/>
            <person name="Hibbett D.S."/>
            <person name="Martin F."/>
        </authorList>
    </citation>
    <scope>NUCLEOTIDE SEQUENCE [LARGE SCALE GENOMIC DNA]</scope>
    <source>
        <strain evidence="1 2">SS14</strain>
    </source>
</reference>
<sequence>MEFEGKHRGNIQAELLSVPGSKVKLSGQVLKLQYCNNTWMWTGDYEQLPSSGTSSGNTDGKVTKRSMVLNFSGSLVQVVNPTIVDTRTSITALTMSHSRPALPKTWSFGTSQLEEMYENLVYTARNQAKLSIVTQISGKLASFPYRRDDGTPFFVFDMSDKVSNSLKCYLCHKECPKKCLREHVGSHILCSLYNVPEPLHTLVVITMPCGFCGVNSCCIWLERKKAGGAEHAVSD</sequence>
<dbReference type="Proteomes" id="UP000054279">
    <property type="component" value="Unassembled WGS sequence"/>
</dbReference>
<evidence type="ECO:0000313" key="2">
    <source>
        <dbReference type="Proteomes" id="UP000054279"/>
    </source>
</evidence>
<gene>
    <name evidence="1" type="ORF">M422DRAFT_258545</name>
</gene>
<accession>A0A0C9VLY6</accession>
<organism evidence="1 2">
    <name type="scientific">Sphaerobolus stellatus (strain SS14)</name>
    <dbReference type="NCBI Taxonomy" id="990650"/>
    <lineage>
        <taxon>Eukaryota</taxon>
        <taxon>Fungi</taxon>
        <taxon>Dikarya</taxon>
        <taxon>Basidiomycota</taxon>
        <taxon>Agaricomycotina</taxon>
        <taxon>Agaricomycetes</taxon>
        <taxon>Phallomycetidae</taxon>
        <taxon>Geastrales</taxon>
        <taxon>Sphaerobolaceae</taxon>
        <taxon>Sphaerobolus</taxon>
    </lineage>
</organism>
<dbReference type="EMBL" id="KN837158">
    <property type="protein sequence ID" value="KIJ38671.1"/>
    <property type="molecule type" value="Genomic_DNA"/>
</dbReference>
<evidence type="ECO:0000313" key="1">
    <source>
        <dbReference type="EMBL" id="KIJ38671.1"/>
    </source>
</evidence>
<dbReference type="OrthoDB" id="2953545at2759"/>